<dbReference type="Proteomes" id="UP001151760">
    <property type="component" value="Unassembled WGS sequence"/>
</dbReference>
<keyword evidence="2" id="KW-1185">Reference proteome</keyword>
<dbReference type="EMBL" id="BQNB010009099">
    <property type="protein sequence ID" value="GJS58712.1"/>
    <property type="molecule type" value="Genomic_DNA"/>
</dbReference>
<gene>
    <name evidence="1" type="ORF">Tco_0653496</name>
</gene>
<reference evidence="1" key="1">
    <citation type="journal article" date="2022" name="Int. J. Mol. Sci.">
        <title>Draft Genome of Tanacetum Coccineum: Genomic Comparison of Closely Related Tanacetum-Family Plants.</title>
        <authorList>
            <person name="Yamashiro T."/>
            <person name="Shiraishi A."/>
            <person name="Nakayama K."/>
            <person name="Satake H."/>
        </authorList>
    </citation>
    <scope>NUCLEOTIDE SEQUENCE</scope>
</reference>
<comment type="caution">
    <text evidence="1">The sequence shown here is derived from an EMBL/GenBank/DDBJ whole genome shotgun (WGS) entry which is preliminary data.</text>
</comment>
<name>A0ABQ4X0J3_9ASTR</name>
<reference evidence="1" key="2">
    <citation type="submission" date="2022-01" db="EMBL/GenBank/DDBJ databases">
        <authorList>
            <person name="Yamashiro T."/>
            <person name="Shiraishi A."/>
            <person name="Satake H."/>
            <person name="Nakayama K."/>
        </authorList>
    </citation>
    <scope>NUCLEOTIDE SEQUENCE</scope>
</reference>
<evidence type="ECO:0000313" key="2">
    <source>
        <dbReference type="Proteomes" id="UP001151760"/>
    </source>
</evidence>
<organism evidence="1 2">
    <name type="scientific">Tanacetum coccineum</name>
    <dbReference type="NCBI Taxonomy" id="301880"/>
    <lineage>
        <taxon>Eukaryota</taxon>
        <taxon>Viridiplantae</taxon>
        <taxon>Streptophyta</taxon>
        <taxon>Embryophyta</taxon>
        <taxon>Tracheophyta</taxon>
        <taxon>Spermatophyta</taxon>
        <taxon>Magnoliopsida</taxon>
        <taxon>eudicotyledons</taxon>
        <taxon>Gunneridae</taxon>
        <taxon>Pentapetalae</taxon>
        <taxon>asterids</taxon>
        <taxon>campanulids</taxon>
        <taxon>Asterales</taxon>
        <taxon>Asteraceae</taxon>
        <taxon>Asteroideae</taxon>
        <taxon>Anthemideae</taxon>
        <taxon>Anthemidinae</taxon>
        <taxon>Tanacetum</taxon>
    </lineage>
</organism>
<protein>
    <submittedName>
        <fullName evidence="1">Uncharacterized protein</fullName>
    </submittedName>
</protein>
<accession>A0ABQ4X0J3</accession>
<evidence type="ECO:0000313" key="1">
    <source>
        <dbReference type="EMBL" id="GJS58712.1"/>
    </source>
</evidence>
<sequence>MVMTGSHLNEELGLETDVNRHHLNIEERGLKCYFQQTPFDIDDRGLNCCVQTSFDIDDRGLNCCVQTSFELLSRLEPVEFNMYLKRVHALTLRACSLSHWIGISAFEPIWGSISNFVVLEADKSFLLEPIYATSLRIYSVVAT</sequence>
<proteinExistence type="predicted"/>